<accession>A0A2V3WBE5</accession>
<dbReference type="PROSITE" id="PS51257">
    <property type="entry name" value="PROKAR_LIPOPROTEIN"/>
    <property type="match status" value="1"/>
</dbReference>
<dbReference type="Proteomes" id="UP000247978">
    <property type="component" value="Unassembled WGS sequence"/>
</dbReference>
<comment type="caution">
    <text evidence="4">The sequence shown here is derived from an EMBL/GenBank/DDBJ whole genome shotgun (WGS) entry which is preliminary data.</text>
</comment>
<keyword evidence="5" id="KW-1185">Reference proteome</keyword>
<dbReference type="OrthoDB" id="279535at2"/>
<dbReference type="AlphaFoldDB" id="A0A2V3WBE5"/>
<keyword evidence="2" id="KW-0732">Signal</keyword>
<evidence type="ECO:0000256" key="2">
    <source>
        <dbReference type="SAM" id="SignalP"/>
    </source>
</evidence>
<dbReference type="Pfam" id="PF13473">
    <property type="entry name" value="Cupredoxin_1"/>
    <property type="match status" value="1"/>
</dbReference>
<gene>
    <name evidence="4" type="ORF">DFR56_101386</name>
</gene>
<evidence type="ECO:0000313" key="4">
    <source>
        <dbReference type="EMBL" id="PXW90474.1"/>
    </source>
</evidence>
<proteinExistence type="predicted"/>
<evidence type="ECO:0000313" key="5">
    <source>
        <dbReference type="Proteomes" id="UP000247978"/>
    </source>
</evidence>
<organism evidence="4 5">
    <name type="scientific">Pseudogracilibacillus auburnensis</name>
    <dbReference type="NCBI Taxonomy" id="1494959"/>
    <lineage>
        <taxon>Bacteria</taxon>
        <taxon>Bacillati</taxon>
        <taxon>Bacillota</taxon>
        <taxon>Bacilli</taxon>
        <taxon>Bacillales</taxon>
        <taxon>Bacillaceae</taxon>
        <taxon>Pseudogracilibacillus</taxon>
    </lineage>
</organism>
<evidence type="ECO:0000256" key="1">
    <source>
        <dbReference type="SAM" id="MobiDB-lite"/>
    </source>
</evidence>
<dbReference type="Gene3D" id="2.60.40.420">
    <property type="entry name" value="Cupredoxins - blue copper proteins"/>
    <property type="match status" value="1"/>
</dbReference>
<sequence length="137" mass="14659">MKKSILATIFLGLILVLAACGGSNNDSDASNEIDDSAEETEDNSSRENSTANNDFEIVATNWDFDQAEYTVTAGEEAKITLVNEEGMHGIAIDDLDVKIDGDGEATFTPTEPGEYTIYCSIPCGQGHSDMVSTLIVQ</sequence>
<dbReference type="InterPro" id="IPR008972">
    <property type="entry name" value="Cupredoxin"/>
</dbReference>
<feature type="domain" description="EfeO-type cupredoxin-like" evidence="3">
    <location>
        <begin position="47"/>
        <end position="122"/>
    </location>
</feature>
<dbReference type="EMBL" id="QJJQ01000001">
    <property type="protein sequence ID" value="PXW90474.1"/>
    <property type="molecule type" value="Genomic_DNA"/>
</dbReference>
<feature type="compositionally biased region" description="Acidic residues" evidence="1">
    <location>
        <begin position="29"/>
        <end position="42"/>
    </location>
</feature>
<dbReference type="InterPro" id="IPR028096">
    <property type="entry name" value="EfeO_Cupredoxin"/>
</dbReference>
<dbReference type="SUPFAM" id="SSF49503">
    <property type="entry name" value="Cupredoxins"/>
    <property type="match status" value="1"/>
</dbReference>
<feature type="region of interest" description="Disordered" evidence="1">
    <location>
        <begin position="26"/>
        <end position="53"/>
    </location>
</feature>
<protein>
    <submittedName>
        <fullName evidence="4">Cytochrome c oxidase subunit 2</fullName>
    </submittedName>
</protein>
<evidence type="ECO:0000259" key="3">
    <source>
        <dbReference type="Pfam" id="PF13473"/>
    </source>
</evidence>
<name>A0A2V3WBE5_9BACI</name>
<reference evidence="4 5" key="1">
    <citation type="submission" date="2018-05" db="EMBL/GenBank/DDBJ databases">
        <title>Genomic Encyclopedia of Type Strains, Phase IV (KMG-IV): sequencing the most valuable type-strain genomes for metagenomic binning, comparative biology and taxonomic classification.</title>
        <authorList>
            <person name="Goeker M."/>
        </authorList>
    </citation>
    <scope>NUCLEOTIDE SEQUENCE [LARGE SCALE GENOMIC DNA]</scope>
    <source>
        <strain evidence="4 5">DSM 28556</strain>
    </source>
</reference>
<dbReference type="RefSeq" id="WP_110393732.1">
    <property type="nucleotide sequence ID" value="NZ_JBHUHB010000001.1"/>
</dbReference>
<feature type="signal peptide" evidence="2">
    <location>
        <begin position="1"/>
        <end position="18"/>
    </location>
</feature>
<feature type="chain" id="PRO_5039200264" evidence="2">
    <location>
        <begin position="19"/>
        <end position="137"/>
    </location>
</feature>